<keyword evidence="1" id="KW-0812">Transmembrane</keyword>
<dbReference type="Proteomes" id="UP001202674">
    <property type="component" value="Unassembled WGS sequence"/>
</dbReference>
<gene>
    <name evidence="2" type="ORF">AArcSt11_02445</name>
</gene>
<organism evidence="2 3">
    <name type="scientific">Natranaeroarchaeum aerophilus</name>
    <dbReference type="NCBI Taxonomy" id="2917711"/>
    <lineage>
        <taxon>Archaea</taxon>
        <taxon>Methanobacteriati</taxon>
        <taxon>Methanobacteriota</taxon>
        <taxon>Stenosarchaea group</taxon>
        <taxon>Halobacteria</taxon>
        <taxon>Halobacteriales</taxon>
        <taxon>Natronoarchaeaceae</taxon>
        <taxon>Natranaeroarchaeum</taxon>
    </lineage>
</organism>
<keyword evidence="3" id="KW-1185">Reference proteome</keyword>
<dbReference type="InterPro" id="IPR058336">
    <property type="entry name" value="VP3-like_halobact-type"/>
</dbReference>
<evidence type="ECO:0000313" key="2">
    <source>
        <dbReference type="EMBL" id="MCL9812513.1"/>
    </source>
</evidence>
<comment type="caution">
    <text evidence="2">The sequence shown here is derived from an EMBL/GenBank/DDBJ whole genome shotgun (WGS) entry which is preliminary data.</text>
</comment>
<evidence type="ECO:0000256" key="1">
    <source>
        <dbReference type="SAM" id="Phobius"/>
    </source>
</evidence>
<protein>
    <submittedName>
        <fullName evidence="2">Uncharacterized protein</fullName>
    </submittedName>
</protein>
<keyword evidence="1" id="KW-0472">Membrane</keyword>
<name>A0AAE3FNJ7_9EURY</name>
<dbReference type="AlphaFoldDB" id="A0AAE3FNJ7"/>
<proteinExistence type="predicted"/>
<dbReference type="Pfam" id="PF26064">
    <property type="entry name" value="DUF8023"/>
    <property type="match status" value="1"/>
</dbReference>
<dbReference type="RefSeq" id="WP_250594274.1">
    <property type="nucleotide sequence ID" value="NZ_JAKRVY010000001.1"/>
</dbReference>
<accession>A0AAE3FNJ7</accession>
<keyword evidence="1" id="KW-1133">Transmembrane helix</keyword>
<feature type="transmembrane region" description="Helical" evidence="1">
    <location>
        <begin position="111"/>
        <end position="131"/>
    </location>
</feature>
<feature type="transmembrane region" description="Helical" evidence="1">
    <location>
        <begin position="12"/>
        <end position="30"/>
    </location>
</feature>
<feature type="transmembrane region" description="Helical" evidence="1">
    <location>
        <begin position="80"/>
        <end position="99"/>
    </location>
</feature>
<feature type="transmembrane region" description="Helical" evidence="1">
    <location>
        <begin position="50"/>
        <end position="68"/>
    </location>
</feature>
<dbReference type="EMBL" id="JAKRVY010000001">
    <property type="protein sequence ID" value="MCL9812513.1"/>
    <property type="molecule type" value="Genomic_DNA"/>
</dbReference>
<reference evidence="2 3" key="1">
    <citation type="journal article" date="2022" name="Syst. Appl. Microbiol.">
        <title>Natronocalculus amylovorans gen. nov., sp. nov., and Natranaeroarchaeum aerophilus sp. nov., dominant culturable amylolytic natronoarchaea from hypersaline soda lakes in southwestern Siberia.</title>
        <authorList>
            <person name="Sorokin D.Y."/>
            <person name="Elcheninov A.G."/>
            <person name="Khizhniak T.V."/>
            <person name="Koenen M."/>
            <person name="Bale N.J."/>
            <person name="Damste J.S.S."/>
            <person name="Kublanov I.V."/>
        </authorList>
    </citation>
    <scope>NUCLEOTIDE SEQUENCE [LARGE SCALE GENOMIC DNA]</scope>
    <source>
        <strain evidence="2 3">AArc-St1-1</strain>
    </source>
</reference>
<evidence type="ECO:0000313" key="3">
    <source>
        <dbReference type="Proteomes" id="UP001202674"/>
    </source>
</evidence>
<sequence length="133" mass="14223">MAHSNSWNPAHAFASVNWMAGVALALFTFLSAVQTGVAGWLIDLMYHNPLIPVTLSLLALIVVFMSSNTRDPSDFHPSEVGVVLLAILLCLAHGFVAPFRDFVTDPALQPHGVPIVGFVLLLVMLGAGFIVSK</sequence>